<dbReference type="InterPro" id="IPR007801">
    <property type="entry name" value="MbnB/TglH/ChrH"/>
</dbReference>
<dbReference type="Gene3D" id="3.20.20.150">
    <property type="entry name" value="Divalent-metal-dependent TIM barrel enzymes"/>
    <property type="match status" value="1"/>
</dbReference>
<proteinExistence type="predicted"/>
<reference evidence="1 2" key="1">
    <citation type="journal article" date="2016" name="Arch. Microbiol.">
        <title>Streptomyces zhihengii sp. nov., isolated from rhizospheric soil of Psammosilene tunicoides.</title>
        <authorList>
            <person name="Huang M.J."/>
            <person name="Fei J.J."/>
            <person name="Salam N."/>
            <person name="Kim C.J."/>
            <person name="Hozzein W.N."/>
            <person name="Xiao M."/>
            <person name="Huang H.Q."/>
            <person name="Li W.J."/>
        </authorList>
    </citation>
    <scope>NUCLEOTIDE SEQUENCE [LARGE SCALE GENOMIC DNA]</scope>
    <source>
        <strain evidence="1 2">YIM T102</strain>
    </source>
</reference>
<dbReference type="PANTHER" id="PTHR42194">
    <property type="entry name" value="UPF0276 PROTEIN HI_1600"/>
    <property type="match status" value="1"/>
</dbReference>
<dbReference type="Pfam" id="PF05114">
    <property type="entry name" value="MbnB_TglH_ChrH"/>
    <property type="match status" value="1"/>
</dbReference>
<sequence length="301" mass="32683">MGHLLDEAAARTTAPVSVGVHVTGDRAVGGGSFGLHSHFTGTAEEESRAVRFLTRLGRESGLPVWIENANCYSAGARGILDTWRCVSRICETTGAGLIVDLAHLYIDAVNCHMPEELLLGAVPWSEVAEVHLSGVRTGRDGTLHDGHAEAVHEGVWALLDTVVHQRLLPDDRPVQIVVEHADARWTDQQDLYYADFARAAAVAASASAPGGVPGGPHDYGAEHCRGYLRQLCRTWIPKLPEASEQRGLPYAVLFDAWVADVREQGKRIVLSLEEVPVSERDGVVVAKYDLLRFAKERLASC</sequence>
<protein>
    <submittedName>
        <fullName evidence="1">DUF692 family protein</fullName>
    </submittedName>
</protein>
<dbReference type="SUPFAM" id="SSF51658">
    <property type="entry name" value="Xylose isomerase-like"/>
    <property type="match status" value="1"/>
</dbReference>
<dbReference type="RefSeq" id="WP_205376219.1">
    <property type="nucleotide sequence ID" value="NZ_JAFEJA010000001.1"/>
</dbReference>
<name>A0ABS2UY55_9ACTN</name>
<evidence type="ECO:0000313" key="1">
    <source>
        <dbReference type="EMBL" id="MBM9622486.1"/>
    </source>
</evidence>
<evidence type="ECO:0000313" key="2">
    <source>
        <dbReference type="Proteomes" id="UP000664109"/>
    </source>
</evidence>
<comment type="caution">
    <text evidence="1">The sequence shown here is derived from an EMBL/GenBank/DDBJ whole genome shotgun (WGS) entry which is preliminary data.</text>
</comment>
<organism evidence="1 2">
    <name type="scientific">Streptomyces zhihengii</name>
    <dbReference type="NCBI Taxonomy" id="1818004"/>
    <lineage>
        <taxon>Bacteria</taxon>
        <taxon>Bacillati</taxon>
        <taxon>Actinomycetota</taxon>
        <taxon>Actinomycetes</taxon>
        <taxon>Kitasatosporales</taxon>
        <taxon>Streptomycetaceae</taxon>
        <taxon>Streptomyces</taxon>
    </lineage>
</organism>
<keyword evidence="2" id="KW-1185">Reference proteome</keyword>
<dbReference type="EMBL" id="JAFEJA010000001">
    <property type="protein sequence ID" value="MBM9622486.1"/>
    <property type="molecule type" value="Genomic_DNA"/>
</dbReference>
<dbReference type="Proteomes" id="UP000664109">
    <property type="component" value="Unassembled WGS sequence"/>
</dbReference>
<gene>
    <name evidence="1" type="ORF">JE024_27860</name>
</gene>
<accession>A0ABS2UY55</accession>
<dbReference type="PANTHER" id="PTHR42194:SF1">
    <property type="entry name" value="UPF0276 PROTEIN HI_1600"/>
    <property type="match status" value="1"/>
</dbReference>
<dbReference type="InterPro" id="IPR036237">
    <property type="entry name" value="Xyl_isomerase-like_sf"/>
</dbReference>